<dbReference type="AlphaFoldDB" id="A0A7S2M3Y8"/>
<keyword evidence="1" id="KW-1133">Transmembrane helix</keyword>
<sequence>MALREARGRRSAVLLAAGVALAGVAALAQVGWAFAGATQQPLGRGLNLRAASAQAQARVATLRRAEDYEGPMGASDSDNAWTRNKRREMDAYQAAVDEKYRNMDTSQADEQSKKALIGLGGLLLLSLVFLYLNA</sequence>
<organism evidence="2">
    <name type="scientific">Zooxanthella nutricula</name>
    <dbReference type="NCBI Taxonomy" id="1333877"/>
    <lineage>
        <taxon>Eukaryota</taxon>
        <taxon>Sar</taxon>
        <taxon>Alveolata</taxon>
        <taxon>Dinophyceae</taxon>
        <taxon>Peridiniales</taxon>
        <taxon>Peridiniales incertae sedis</taxon>
        <taxon>Zooxanthella</taxon>
    </lineage>
</organism>
<keyword evidence="1" id="KW-0472">Membrane</keyword>
<name>A0A7S2M3Y8_9DINO</name>
<feature type="transmembrane region" description="Helical" evidence="1">
    <location>
        <begin position="115"/>
        <end position="132"/>
    </location>
</feature>
<gene>
    <name evidence="2" type="ORF">BRAN1462_LOCUS46958</name>
</gene>
<proteinExistence type="predicted"/>
<keyword evidence="1" id="KW-0812">Transmembrane</keyword>
<evidence type="ECO:0000256" key="1">
    <source>
        <dbReference type="SAM" id="Phobius"/>
    </source>
</evidence>
<accession>A0A7S2M3Y8</accession>
<reference evidence="2" key="1">
    <citation type="submission" date="2021-01" db="EMBL/GenBank/DDBJ databases">
        <authorList>
            <person name="Corre E."/>
            <person name="Pelletier E."/>
            <person name="Niang G."/>
            <person name="Scheremetjew M."/>
            <person name="Finn R."/>
            <person name="Kale V."/>
            <person name="Holt S."/>
            <person name="Cochrane G."/>
            <person name="Meng A."/>
            <person name="Brown T."/>
            <person name="Cohen L."/>
        </authorList>
    </citation>
    <scope>NUCLEOTIDE SEQUENCE</scope>
    <source>
        <strain evidence="2">RCC3387</strain>
    </source>
</reference>
<protein>
    <submittedName>
        <fullName evidence="2">Uncharacterized protein</fullName>
    </submittedName>
</protein>
<dbReference type="EMBL" id="HBGW01073679">
    <property type="protein sequence ID" value="CAD9624474.1"/>
    <property type="molecule type" value="Transcribed_RNA"/>
</dbReference>
<evidence type="ECO:0000313" key="2">
    <source>
        <dbReference type="EMBL" id="CAD9624474.1"/>
    </source>
</evidence>